<feature type="transmembrane region" description="Helical" evidence="13">
    <location>
        <begin position="219"/>
        <end position="240"/>
    </location>
</feature>
<keyword evidence="5 13" id="KW-0812">Transmembrane</keyword>
<keyword evidence="9 13" id="KW-1133">Transmembrane helix</keyword>
<evidence type="ECO:0000256" key="13">
    <source>
        <dbReference type="SAM" id="Phobius"/>
    </source>
</evidence>
<comment type="similarity">
    <text evidence="2">Belongs to the ZIP transporter (TC 2.A.5) family. ZupT subfamily.</text>
</comment>
<evidence type="ECO:0000256" key="2">
    <source>
        <dbReference type="ARBA" id="ARBA00009703"/>
    </source>
</evidence>
<feature type="transmembrane region" description="Helical" evidence="13">
    <location>
        <begin position="36"/>
        <end position="56"/>
    </location>
</feature>
<dbReference type="InterPro" id="IPR003689">
    <property type="entry name" value="ZIP"/>
</dbReference>
<dbReference type="PANTHER" id="PTHR11040:SF205">
    <property type="entry name" value="ZINC TRANSPORTER ZUPT"/>
    <property type="match status" value="1"/>
</dbReference>
<evidence type="ECO:0000313" key="15">
    <source>
        <dbReference type="EMBL" id="CAB4634108.1"/>
    </source>
</evidence>
<keyword evidence="3" id="KW-0813">Transport</keyword>
<evidence type="ECO:0000256" key="11">
    <source>
        <dbReference type="ARBA" id="ARBA00023065"/>
    </source>
</evidence>
<evidence type="ECO:0000256" key="5">
    <source>
        <dbReference type="ARBA" id="ARBA00022692"/>
    </source>
</evidence>
<evidence type="ECO:0000256" key="3">
    <source>
        <dbReference type="ARBA" id="ARBA00022448"/>
    </source>
</evidence>
<protein>
    <submittedName>
        <fullName evidence="14">Unannotated protein</fullName>
    </submittedName>
</protein>
<dbReference type="GO" id="GO:0005385">
    <property type="term" value="F:zinc ion transmembrane transporter activity"/>
    <property type="evidence" value="ECO:0007669"/>
    <property type="project" value="TreeGrafter"/>
</dbReference>
<feature type="transmembrane region" description="Helical" evidence="13">
    <location>
        <begin position="6"/>
        <end position="29"/>
    </location>
</feature>
<evidence type="ECO:0000256" key="12">
    <source>
        <dbReference type="ARBA" id="ARBA00023136"/>
    </source>
</evidence>
<reference evidence="14" key="1">
    <citation type="submission" date="2020-05" db="EMBL/GenBank/DDBJ databases">
        <authorList>
            <person name="Chiriac C."/>
            <person name="Salcher M."/>
            <person name="Ghai R."/>
            <person name="Kavagutti S V."/>
        </authorList>
    </citation>
    <scope>NUCLEOTIDE SEQUENCE</scope>
</reference>
<accession>A0A6J6DMY5</accession>
<keyword evidence="7" id="KW-0862">Zinc</keyword>
<proteinExistence type="inferred from homology"/>
<dbReference type="GO" id="GO:0005886">
    <property type="term" value="C:plasma membrane"/>
    <property type="evidence" value="ECO:0007669"/>
    <property type="project" value="UniProtKB-SubCell"/>
</dbReference>
<dbReference type="NCBIfam" id="NF003243">
    <property type="entry name" value="PRK04201.1"/>
    <property type="match status" value="1"/>
</dbReference>
<feature type="transmembrane region" description="Helical" evidence="13">
    <location>
        <begin position="252"/>
        <end position="271"/>
    </location>
</feature>
<feature type="transmembrane region" description="Helical" evidence="13">
    <location>
        <begin position="161"/>
        <end position="183"/>
    </location>
</feature>
<dbReference type="EMBL" id="CAEZTM010000007">
    <property type="protein sequence ID" value="CAB4563493.1"/>
    <property type="molecule type" value="Genomic_DNA"/>
</dbReference>
<evidence type="ECO:0000256" key="1">
    <source>
        <dbReference type="ARBA" id="ARBA00004651"/>
    </source>
</evidence>
<organism evidence="14">
    <name type="scientific">freshwater metagenome</name>
    <dbReference type="NCBI Taxonomy" id="449393"/>
    <lineage>
        <taxon>unclassified sequences</taxon>
        <taxon>metagenomes</taxon>
        <taxon>ecological metagenomes</taxon>
    </lineage>
</organism>
<gene>
    <name evidence="14" type="ORF">UFOPK1684_00267</name>
    <name evidence="15" type="ORF">UFOPK2158_00065</name>
</gene>
<dbReference type="HAMAP" id="MF_00548">
    <property type="entry name" value="ZupT"/>
    <property type="match status" value="1"/>
</dbReference>
<keyword evidence="11" id="KW-0406">Ion transport</keyword>
<evidence type="ECO:0000256" key="4">
    <source>
        <dbReference type="ARBA" id="ARBA00022475"/>
    </source>
</evidence>
<evidence type="ECO:0000256" key="9">
    <source>
        <dbReference type="ARBA" id="ARBA00022989"/>
    </source>
</evidence>
<feature type="transmembrane region" description="Helical" evidence="13">
    <location>
        <begin position="124"/>
        <end position="141"/>
    </location>
</feature>
<feature type="transmembrane region" description="Helical" evidence="13">
    <location>
        <begin position="76"/>
        <end position="95"/>
    </location>
</feature>
<dbReference type="AlphaFoldDB" id="A0A6J6DMY5"/>
<evidence type="ECO:0000313" key="14">
    <source>
        <dbReference type="EMBL" id="CAB4563493.1"/>
    </source>
</evidence>
<keyword evidence="12 13" id="KW-0472">Membrane</keyword>
<keyword evidence="8" id="KW-0864">Zinc transport</keyword>
<keyword evidence="10" id="KW-0408">Iron</keyword>
<evidence type="ECO:0000256" key="7">
    <source>
        <dbReference type="ARBA" id="ARBA00022833"/>
    </source>
</evidence>
<dbReference type="Pfam" id="PF02535">
    <property type="entry name" value="Zip"/>
    <property type="match status" value="1"/>
</dbReference>
<evidence type="ECO:0000256" key="10">
    <source>
        <dbReference type="ARBA" id="ARBA00023004"/>
    </source>
</evidence>
<dbReference type="EMBL" id="CAEZVY010000004">
    <property type="protein sequence ID" value="CAB4634108.1"/>
    <property type="molecule type" value="Genomic_DNA"/>
</dbReference>
<keyword evidence="6" id="KW-0479">Metal-binding</keyword>
<dbReference type="GO" id="GO:0046872">
    <property type="term" value="F:metal ion binding"/>
    <property type="evidence" value="ECO:0007669"/>
    <property type="project" value="UniProtKB-KW"/>
</dbReference>
<feature type="transmembrane region" description="Helical" evidence="13">
    <location>
        <begin position="190"/>
        <end position="213"/>
    </location>
</feature>
<keyword evidence="4" id="KW-1003">Cell membrane</keyword>
<dbReference type="PANTHER" id="PTHR11040">
    <property type="entry name" value="ZINC/IRON TRANSPORTER"/>
    <property type="match status" value="1"/>
</dbReference>
<comment type="subcellular location">
    <subcellularLocation>
        <location evidence="1">Cell membrane</location>
        <topology evidence="1">Multi-pass membrane protein</topology>
    </subcellularLocation>
</comment>
<sequence length="273" mass="28288">MESAVVFAGLVTLGAGLATAVGAAIGLFAHHTSRAFLALALGFSAGVMIYVSFIEIIPKATSYLVADWGDALGNTIMAGTFLAGLAVMALLYRFLPDLEHPQLDDRHEALSLDEDPSSYYANSSLLKAGIGVALAVTLHNFPEGMATFFLTLDDPQVGLSVALAIAIHNLPEGIAVAVPIYYATKSRGKAFAFGALSGLAEPIGAFIGFAILQPFITDTVLGIVFAAVAGVMVYISVDSLLPAARQYGKGQLAIYGLIAGMAVMAGSLVLFSL</sequence>
<dbReference type="InterPro" id="IPR023498">
    <property type="entry name" value="Zn_transptr_ZupT"/>
</dbReference>
<name>A0A6J6DMY5_9ZZZZ</name>
<evidence type="ECO:0000256" key="8">
    <source>
        <dbReference type="ARBA" id="ARBA00022906"/>
    </source>
</evidence>
<evidence type="ECO:0000256" key="6">
    <source>
        <dbReference type="ARBA" id="ARBA00022723"/>
    </source>
</evidence>